<name>A0A4E0QXE0_9GAMM</name>
<organism evidence="2 3">
    <name type="scientific">Candidatus Thiomargarita nelsonii</name>
    <dbReference type="NCBI Taxonomy" id="1003181"/>
    <lineage>
        <taxon>Bacteria</taxon>
        <taxon>Pseudomonadati</taxon>
        <taxon>Pseudomonadota</taxon>
        <taxon>Gammaproteobacteria</taxon>
        <taxon>Thiotrichales</taxon>
        <taxon>Thiotrichaceae</taxon>
        <taxon>Thiomargarita</taxon>
    </lineage>
</organism>
<comment type="caution">
    <text evidence="2">The sequence shown here is derived from an EMBL/GenBank/DDBJ whole genome shotgun (WGS) entry which is preliminary data.</text>
</comment>
<feature type="domain" description="Ferritin-like diiron" evidence="1">
    <location>
        <begin position="1"/>
        <end position="64"/>
    </location>
</feature>
<dbReference type="GO" id="GO:0008199">
    <property type="term" value="F:ferric iron binding"/>
    <property type="evidence" value="ECO:0007669"/>
    <property type="project" value="InterPro"/>
</dbReference>
<dbReference type="InterPro" id="IPR009040">
    <property type="entry name" value="Ferritin-like_diiron"/>
</dbReference>
<feature type="non-terminal residue" evidence="2">
    <location>
        <position position="64"/>
    </location>
</feature>
<dbReference type="InterPro" id="IPR012347">
    <property type="entry name" value="Ferritin-like"/>
</dbReference>
<dbReference type="InterPro" id="IPR009078">
    <property type="entry name" value="Ferritin-like_SF"/>
</dbReference>
<dbReference type="Gene3D" id="1.20.1260.10">
    <property type="match status" value="1"/>
</dbReference>
<dbReference type="Proteomes" id="UP000030428">
    <property type="component" value="Unassembled WGS sequence"/>
</dbReference>
<evidence type="ECO:0000313" key="2">
    <source>
        <dbReference type="EMBL" id="TGO02152.1"/>
    </source>
</evidence>
<dbReference type="PROSITE" id="PS50905">
    <property type="entry name" value="FERRITIN_LIKE"/>
    <property type="match status" value="1"/>
</dbReference>
<proteinExistence type="predicted"/>
<gene>
    <name evidence="2" type="ORF">PN36_29600</name>
</gene>
<keyword evidence="3" id="KW-1185">Reference proteome</keyword>
<reference evidence="2 3" key="1">
    <citation type="journal article" date="2016" name="Front. Microbiol.">
        <title>Single-Cell (Meta-)Genomics of a Dimorphic Candidatus Thiomargarita nelsonii Reveals Genomic Plasticity.</title>
        <authorList>
            <person name="Flood B.E."/>
            <person name="Fliss P."/>
            <person name="Jones D.S."/>
            <person name="Dick G.J."/>
            <person name="Jain S."/>
            <person name="Kaster A.K."/>
            <person name="Winkel M."/>
            <person name="Mussmann M."/>
            <person name="Bailey J."/>
        </authorList>
    </citation>
    <scope>NUCLEOTIDE SEQUENCE [LARGE SCALE GENOMIC DNA]</scope>
    <source>
        <strain evidence="2">Hydrate Ridge</strain>
    </source>
</reference>
<evidence type="ECO:0000313" key="3">
    <source>
        <dbReference type="Proteomes" id="UP000030428"/>
    </source>
</evidence>
<dbReference type="InterPro" id="IPR008331">
    <property type="entry name" value="Ferritin_DPS_dom"/>
</dbReference>
<dbReference type="EMBL" id="JSZA02000207">
    <property type="protein sequence ID" value="TGO02152.1"/>
    <property type="molecule type" value="Genomic_DNA"/>
</dbReference>
<dbReference type="SUPFAM" id="SSF47240">
    <property type="entry name" value="Ferritin-like"/>
    <property type="match status" value="1"/>
</dbReference>
<accession>A0A4E0QXE0</accession>
<sequence length="64" mass="7555">MLSKTILDKLNTQINLEYYSANLYLQMSSWCLSQSLEGCAFFLRQHSNEEKGHMQQLFDYVNET</sequence>
<dbReference type="AlphaFoldDB" id="A0A4E0QXE0"/>
<evidence type="ECO:0000259" key="1">
    <source>
        <dbReference type="PROSITE" id="PS50905"/>
    </source>
</evidence>
<protein>
    <submittedName>
        <fullName evidence="2">Ferritin</fullName>
    </submittedName>
</protein>
<dbReference type="Pfam" id="PF00210">
    <property type="entry name" value="Ferritin"/>
    <property type="match status" value="1"/>
</dbReference>